<dbReference type="PROSITE" id="PS50088">
    <property type="entry name" value="ANK_REPEAT"/>
    <property type="match status" value="1"/>
</dbReference>
<dbReference type="PANTHER" id="PTHR24198:SF194">
    <property type="entry name" value="INVERSIN-A"/>
    <property type="match status" value="1"/>
</dbReference>
<sequence>MNMQNDMLHTTLYMFISRPPQNEYVLDKLFDAGANPDISRENGYSPRHVLAIESATEKTKTFSHLLVKYKVNVDSETEFKETPLHFAVNEGNIGLVEVMVRRGASINIANLAGITPMDIALAKRTRYSTVFDCLAEHLNIQYCCGFSVNLRYLEEVCNSESYQNQKRRGYLTIEMPSYRRIDCHVHRHSVIAYT</sequence>
<keyword evidence="1" id="KW-0677">Repeat</keyword>
<dbReference type="PROSITE" id="PS50297">
    <property type="entry name" value="ANK_REP_REGION"/>
    <property type="match status" value="1"/>
</dbReference>
<accession>A0AAW1TZL8</accession>
<name>A0AAW1TZL8_9CUCU</name>
<dbReference type="PANTHER" id="PTHR24198">
    <property type="entry name" value="ANKYRIN REPEAT AND PROTEIN KINASE DOMAIN-CONTAINING PROTEIN"/>
    <property type="match status" value="1"/>
</dbReference>
<dbReference type="AlphaFoldDB" id="A0AAW1TZL8"/>
<evidence type="ECO:0000313" key="5">
    <source>
        <dbReference type="Proteomes" id="UP001431783"/>
    </source>
</evidence>
<dbReference type="Pfam" id="PF13857">
    <property type="entry name" value="Ank_5"/>
    <property type="match status" value="1"/>
</dbReference>
<dbReference type="InterPro" id="IPR002110">
    <property type="entry name" value="Ankyrin_rpt"/>
</dbReference>
<evidence type="ECO:0000256" key="1">
    <source>
        <dbReference type="ARBA" id="ARBA00022737"/>
    </source>
</evidence>
<dbReference type="EMBL" id="JARQZJ010000021">
    <property type="protein sequence ID" value="KAK9873557.1"/>
    <property type="molecule type" value="Genomic_DNA"/>
</dbReference>
<gene>
    <name evidence="4" type="ORF">WA026_022970</name>
</gene>
<dbReference type="SMART" id="SM00248">
    <property type="entry name" value="ANK"/>
    <property type="match status" value="3"/>
</dbReference>
<evidence type="ECO:0000256" key="3">
    <source>
        <dbReference type="PROSITE-ProRule" id="PRU00023"/>
    </source>
</evidence>
<keyword evidence="5" id="KW-1185">Reference proteome</keyword>
<comment type="caution">
    <text evidence="4">The sequence shown here is derived from an EMBL/GenBank/DDBJ whole genome shotgun (WGS) entry which is preliminary data.</text>
</comment>
<protein>
    <submittedName>
        <fullName evidence="4">Uncharacterized protein</fullName>
    </submittedName>
</protein>
<reference evidence="4 5" key="1">
    <citation type="submission" date="2023-03" db="EMBL/GenBank/DDBJ databases">
        <title>Genome insight into feeding habits of ladybird beetles.</title>
        <authorList>
            <person name="Li H.-S."/>
            <person name="Huang Y.-H."/>
            <person name="Pang H."/>
        </authorList>
    </citation>
    <scope>NUCLEOTIDE SEQUENCE [LARGE SCALE GENOMIC DNA]</scope>
    <source>
        <strain evidence="4">SYSU_2023b</strain>
        <tissue evidence="4">Whole body</tissue>
    </source>
</reference>
<evidence type="ECO:0000313" key="4">
    <source>
        <dbReference type="EMBL" id="KAK9873557.1"/>
    </source>
</evidence>
<organism evidence="4 5">
    <name type="scientific">Henosepilachna vigintioctopunctata</name>
    <dbReference type="NCBI Taxonomy" id="420089"/>
    <lineage>
        <taxon>Eukaryota</taxon>
        <taxon>Metazoa</taxon>
        <taxon>Ecdysozoa</taxon>
        <taxon>Arthropoda</taxon>
        <taxon>Hexapoda</taxon>
        <taxon>Insecta</taxon>
        <taxon>Pterygota</taxon>
        <taxon>Neoptera</taxon>
        <taxon>Endopterygota</taxon>
        <taxon>Coleoptera</taxon>
        <taxon>Polyphaga</taxon>
        <taxon>Cucujiformia</taxon>
        <taxon>Coccinelloidea</taxon>
        <taxon>Coccinellidae</taxon>
        <taxon>Epilachninae</taxon>
        <taxon>Epilachnini</taxon>
        <taxon>Henosepilachna</taxon>
    </lineage>
</organism>
<dbReference type="Proteomes" id="UP001431783">
    <property type="component" value="Unassembled WGS sequence"/>
</dbReference>
<dbReference type="InterPro" id="IPR036770">
    <property type="entry name" value="Ankyrin_rpt-contain_sf"/>
</dbReference>
<evidence type="ECO:0000256" key="2">
    <source>
        <dbReference type="ARBA" id="ARBA00023043"/>
    </source>
</evidence>
<dbReference type="SUPFAM" id="SSF48403">
    <property type="entry name" value="Ankyrin repeat"/>
    <property type="match status" value="1"/>
</dbReference>
<feature type="repeat" description="ANK" evidence="3">
    <location>
        <begin position="79"/>
        <end position="111"/>
    </location>
</feature>
<proteinExistence type="predicted"/>
<dbReference type="Gene3D" id="1.25.40.20">
    <property type="entry name" value="Ankyrin repeat-containing domain"/>
    <property type="match status" value="1"/>
</dbReference>
<keyword evidence="2 3" id="KW-0040">ANK repeat</keyword>